<feature type="non-terminal residue" evidence="2">
    <location>
        <position position="1"/>
    </location>
</feature>
<evidence type="ECO:0000313" key="3">
    <source>
        <dbReference type="Proteomes" id="UP001237917"/>
    </source>
</evidence>
<dbReference type="InterPro" id="IPR000914">
    <property type="entry name" value="SBP_5_dom"/>
</dbReference>
<dbReference type="Pfam" id="PF00496">
    <property type="entry name" value="SBP_bac_5"/>
    <property type="match status" value="1"/>
</dbReference>
<dbReference type="EMBL" id="JASOPU010000509">
    <property type="protein sequence ID" value="MDK7294408.1"/>
    <property type="molecule type" value="Genomic_DNA"/>
</dbReference>
<accession>A0AAW6YLS5</accession>
<evidence type="ECO:0000313" key="2">
    <source>
        <dbReference type="EMBL" id="MDK7294408.1"/>
    </source>
</evidence>
<dbReference type="Proteomes" id="UP001237917">
    <property type="component" value="Unassembled WGS sequence"/>
</dbReference>
<evidence type="ECO:0000259" key="1">
    <source>
        <dbReference type="Pfam" id="PF00496"/>
    </source>
</evidence>
<protein>
    <submittedName>
        <fullName evidence="2">ABC transporter substrate-binding protein</fullName>
    </submittedName>
</protein>
<dbReference type="Gene3D" id="3.10.105.10">
    <property type="entry name" value="Dipeptide-binding Protein, Domain 3"/>
    <property type="match status" value="1"/>
</dbReference>
<organism evidence="2 3">
    <name type="scientific">Streptococcus pasteurianus</name>
    <dbReference type="NCBI Taxonomy" id="197614"/>
    <lineage>
        <taxon>Bacteria</taxon>
        <taxon>Bacillati</taxon>
        <taxon>Bacillota</taxon>
        <taxon>Bacilli</taxon>
        <taxon>Lactobacillales</taxon>
        <taxon>Streptococcaceae</taxon>
        <taxon>Streptococcus</taxon>
    </lineage>
</organism>
<proteinExistence type="predicted"/>
<dbReference type="Gene3D" id="3.40.190.10">
    <property type="entry name" value="Periplasmic binding protein-like II"/>
    <property type="match status" value="1"/>
</dbReference>
<gene>
    <name evidence="2" type="ORF">QP487_13405</name>
</gene>
<sequence>LQTNYNLFNSGDVQYTQTGNPYMEQLAGESILQTSLNGKVGYLQFNFDKPILKNKHVRQALRSGFDKEAFTQAVLKDGS</sequence>
<feature type="domain" description="Solute-binding protein family 5" evidence="1">
    <location>
        <begin position="5"/>
        <end position="78"/>
    </location>
</feature>
<comment type="caution">
    <text evidence="2">The sequence shown here is derived from an EMBL/GenBank/DDBJ whole genome shotgun (WGS) entry which is preliminary data.</text>
</comment>
<dbReference type="RefSeq" id="WP_285362726.1">
    <property type="nucleotide sequence ID" value="NZ_JASOPU010000509.1"/>
</dbReference>
<dbReference type="SUPFAM" id="SSF53850">
    <property type="entry name" value="Periplasmic binding protein-like II"/>
    <property type="match status" value="1"/>
</dbReference>
<name>A0AAW6YLS5_9STRE</name>
<dbReference type="AlphaFoldDB" id="A0AAW6YLS5"/>
<reference evidence="2" key="1">
    <citation type="submission" date="2023-05" db="EMBL/GenBank/DDBJ databases">
        <title>Cataloging the Phylogenetic Diversity of Human Bladder Bacteria.</title>
        <authorList>
            <person name="Du J."/>
        </authorList>
    </citation>
    <scope>NUCLEOTIDE SEQUENCE</scope>
    <source>
        <strain evidence="2">UMB0765</strain>
    </source>
</reference>
<feature type="non-terminal residue" evidence="2">
    <location>
        <position position="79"/>
    </location>
</feature>